<feature type="transmembrane region" description="Helical" evidence="1">
    <location>
        <begin position="559"/>
        <end position="581"/>
    </location>
</feature>
<dbReference type="SUPFAM" id="SSF52540">
    <property type="entry name" value="P-loop containing nucleoside triphosphate hydrolases"/>
    <property type="match status" value="1"/>
</dbReference>
<dbReference type="InterPro" id="IPR007111">
    <property type="entry name" value="NACHT_NTPase"/>
</dbReference>
<dbReference type="InterPro" id="IPR027417">
    <property type="entry name" value="P-loop_NTPase"/>
</dbReference>
<organism evidence="3 4">
    <name type="scientific">Actinomadura decatromicini</name>
    <dbReference type="NCBI Taxonomy" id="2604572"/>
    <lineage>
        <taxon>Bacteria</taxon>
        <taxon>Bacillati</taxon>
        <taxon>Actinomycetota</taxon>
        <taxon>Actinomycetes</taxon>
        <taxon>Streptosporangiales</taxon>
        <taxon>Thermomonosporaceae</taxon>
        <taxon>Actinomadura</taxon>
    </lineage>
</organism>
<evidence type="ECO:0000313" key="4">
    <source>
        <dbReference type="Proteomes" id="UP000323505"/>
    </source>
</evidence>
<evidence type="ECO:0000256" key="1">
    <source>
        <dbReference type="SAM" id="Phobius"/>
    </source>
</evidence>
<feature type="transmembrane region" description="Helical" evidence="1">
    <location>
        <begin position="475"/>
        <end position="493"/>
    </location>
</feature>
<proteinExistence type="predicted"/>
<dbReference type="Pfam" id="PF05729">
    <property type="entry name" value="NACHT"/>
    <property type="match status" value="1"/>
</dbReference>
<keyword evidence="4" id="KW-1185">Reference proteome</keyword>
<dbReference type="EMBL" id="VSRQ01000010">
    <property type="protein sequence ID" value="TYK43627.1"/>
    <property type="molecule type" value="Genomic_DNA"/>
</dbReference>
<accession>A0A5D3F3N7</accession>
<gene>
    <name evidence="3" type="ORF">FXF68_36340</name>
</gene>
<sequence length="678" mass="73740">MRGRGGLWRGVVMAAGLVVVAGLLVWMFAAWRAKGLQTSVNVAALIAVLLAVPTLVVGLVSWWWRQRGPSPVTDADTLAAAKDALAVMVAAQWREEARIRELDDPAPIPIQWELTSDPRIMDHPAHITAAAVLTWTGTGDQISEMAGRFRTLRRRRLVIVGGPGSGKTTLAVQLVRELLDHPNPDDPVPVLVSIADWDTERFPRLQGWLAARLTETYPSLRAPQYGTDAPVQLVQRAHVLPVLDGLDEIPAQARTNVIAALNRSLADHDQLILTSRTREYTDATLARDVVTSAAVIQPQPLTADTAADHLDSCLPPIPPPGWADTLHQIRTGGAPHLTSFVSNPLGLWLLRTTHITTRIDPTPLTDPTRYPTPQHLQAHLFDQLIPALIHTRPPSTDPADLFRLRHRHDPDHATRWLGYLAHLLDTVPTRDLAWWRLAATSHTPISRLARLAFGIATGIAFGCTFEIVFGLISGIVFGLVSAIGIGIGAHEWAQETPGYARLEITGRKGLLVRRLAAGLAAGFAAGPWAVLAFGLSAWVETPAATGRANTPVATWRADRALHLLRACTFGLAGGLTFGLWFRPEFGFEHLGGFAGGLGAGVAAGLTLGLASGKHHAWLAYLIATCWLARQHRLPRSLMAFLDDAHRLGLLRTVGPVYQFRHAEFHDHLAATYLSPQDH</sequence>
<name>A0A5D3F3N7_9ACTN</name>
<keyword evidence="1" id="KW-0812">Transmembrane</keyword>
<dbReference type="AlphaFoldDB" id="A0A5D3F3N7"/>
<feature type="transmembrane region" description="Helical" evidence="1">
    <location>
        <begin position="514"/>
        <end position="539"/>
    </location>
</feature>
<feature type="transmembrane region" description="Helical" evidence="1">
    <location>
        <begin position="7"/>
        <end position="31"/>
    </location>
</feature>
<evidence type="ECO:0000313" key="3">
    <source>
        <dbReference type="EMBL" id="TYK43627.1"/>
    </source>
</evidence>
<dbReference type="Gene3D" id="3.40.50.300">
    <property type="entry name" value="P-loop containing nucleotide triphosphate hydrolases"/>
    <property type="match status" value="1"/>
</dbReference>
<feature type="domain" description="NACHT" evidence="2">
    <location>
        <begin position="155"/>
        <end position="277"/>
    </location>
</feature>
<dbReference type="PROSITE" id="PS50837">
    <property type="entry name" value="NACHT"/>
    <property type="match status" value="1"/>
</dbReference>
<feature type="transmembrane region" description="Helical" evidence="1">
    <location>
        <begin position="43"/>
        <end position="64"/>
    </location>
</feature>
<keyword evidence="1" id="KW-0472">Membrane</keyword>
<dbReference type="Proteomes" id="UP000323505">
    <property type="component" value="Unassembled WGS sequence"/>
</dbReference>
<feature type="transmembrane region" description="Helical" evidence="1">
    <location>
        <begin position="590"/>
        <end position="608"/>
    </location>
</feature>
<reference evidence="3 4" key="1">
    <citation type="submission" date="2019-08" db="EMBL/GenBank/DDBJ databases">
        <title>Actinomadura sp. nov. CYP1-5 isolated from mountain soil.</title>
        <authorList>
            <person name="Songsumanus A."/>
            <person name="Kuncharoen N."/>
            <person name="Kudo T."/>
            <person name="Yuki M."/>
            <person name="Igarashi Y."/>
            <person name="Tanasupawat S."/>
        </authorList>
    </citation>
    <scope>NUCLEOTIDE SEQUENCE [LARGE SCALE GENOMIC DNA]</scope>
    <source>
        <strain evidence="3 4">CYP1-5</strain>
    </source>
</reference>
<keyword evidence="1" id="KW-1133">Transmembrane helix</keyword>
<evidence type="ECO:0000259" key="2">
    <source>
        <dbReference type="PROSITE" id="PS50837"/>
    </source>
</evidence>
<protein>
    <submittedName>
        <fullName evidence="3">NACHT domain-containing protein</fullName>
    </submittedName>
</protein>
<comment type="caution">
    <text evidence="3">The sequence shown here is derived from an EMBL/GenBank/DDBJ whole genome shotgun (WGS) entry which is preliminary data.</text>
</comment>